<organism evidence="1 2">
    <name type="scientific">Serratia marcescens</name>
    <dbReference type="NCBI Taxonomy" id="615"/>
    <lineage>
        <taxon>Bacteria</taxon>
        <taxon>Pseudomonadati</taxon>
        <taxon>Pseudomonadota</taxon>
        <taxon>Gammaproteobacteria</taxon>
        <taxon>Enterobacterales</taxon>
        <taxon>Yersiniaceae</taxon>
        <taxon>Serratia</taxon>
    </lineage>
</organism>
<dbReference type="InterPro" id="IPR021087">
    <property type="entry name" value="Uncharacterised_PixA/AidA"/>
</dbReference>
<accession>A0A379ZHN0</accession>
<gene>
    <name evidence="1" type="ORF">NCTC10211_03701</name>
</gene>
<reference evidence="1 2" key="1">
    <citation type="submission" date="2018-06" db="EMBL/GenBank/DDBJ databases">
        <authorList>
            <consortium name="Pathogen Informatics"/>
            <person name="Doyle S."/>
        </authorList>
    </citation>
    <scope>NUCLEOTIDE SEQUENCE [LARGE SCALE GENOMIC DNA]</scope>
    <source>
        <strain evidence="1 2">NCTC10211</strain>
    </source>
</reference>
<dbReference type="Gene3D" id="2.60.40.3910">
    <property type="entry name" value="Inclusion body protein"/>
    <property type="match status" value="1"/>
</dbReference>
<dbReference type="AlphaFoldDB" id="A0A379ZHN0"/>
<dbReference type="InterPro" id="IPR038712">
    <property type="entry name" value="PixA-like_sf"/>
</dbReference>
<evidence type="ECO:0000313" key="1">
    <source>
        <dbReference type="EMBL" id="SUI61463.1"/>
    </source>
</evidence>
<protein>
    <submittedName>
        <fullName evidence="1">Inclusion body protein</fullName>
    </submittedName>
</protein>
<sequence>MSEQELKSSNSIVNVIVVIDTDALIEAFENNNPSQDAGNPTGIGHQYAYMVVTSEQVIGGSGTADLNFKANVGDVIRWTGTSESANFDASVLIYGLPQFGSGTQVFSNPTFKMYTRSSMMPAQNTVFPVSFTNQTYWFIQADITNTGTENYCIQFGLYYRPNGGDQKLLGLFLLGSDPLPSAINIISSAV</sequence>
<name>A0A379ZHN0_SERMA</name>
<evidence type="ECO:0000313" key="2">
    <source>
        <dbReference type="Proteomes" id="UP000254765"/>
    </source>
</evidence>
<dbReference type="EMBL" id="UGYK01000002">
    <property type="protein sequence ID" value="SUI61463.1"/>
    <property type="molecule type" value="Genomic_DNA"/>
</dbReference>
<dbReference type="Proteomes" id="UP000254765">
    <property type="component" value="Unassembled WGS sequence"/>
</dbReference>
<dbReference type="Pfam" id="PF12306">
    <property type="entry name" value="PixA"/>
    <property type="match status" value="1"/>
</dbReference>
<proteinExistence type="predicted"/>